<dbReference type="GO" id="GO:0005764">
    <property type="term" value="C:lysosome"/>
    <property type="evidence" value="ECO:0007669"/>
    <property type="project" value="TreeGrafter"/>
</dbReference>
<dbReference type="GO" id="GO:0004190">
    <property type="term" value="F:aspartic-type endopeptidase activity"/>
    <property type="evidence" value="ECO:0007669"/>
    <property type="project" value="InterPro"/>
</dbReference>
<dbReference type="Gene3D" id="2.40.70.10">
    <property type="entry name" value="Acid Proteases"/>
    <property type="match status" value="1"/>
</dbReference>
<reference evidence="4 5" key="1">
    <citation type="submission" date="2018-11" db="EMBL/GenBank/DDBJ databases">
        <authorList>
            <consortium name="Pathogen Informatics"/>
        </authorList>
    </citation>
    <scope>NUCLEOTIDE SEQUENCE [LARGE SCALE GENOMIC DNA]</scope>
</reference>
<feature type="domain" description="Peptidase A1" evidence="3">
    <location>
        <begin position="42"/>
        <end position="92"/>
    </location>
</feature>
<name>A0A3P6R4P6_CYLGO</name>
<evidence type="ECO:0000259" key="3">
    <source>
        <dbReference type="PROSITE" id="PS51767"/>
    </source>
</evidence>
<dbReference type="PANTHER" id="PTHR47966">
    <property type="entry name" value="BETA-SITE APP-CLEAVING ENZYME, ISOFORM A-RELATED"/>
    <property type="match status" value="1"/>
</dbReference>
<accession>A0A3P6R4P6</accession>
<dbReference type="InterPro" id="IPR021109">
    <property type="entry name" value="Peptidase_aspartic_dom_sf"/>
</dbReference>
<dbReference type="PANTHER" id="PTHR47966:SF5">
    <property type="entry name" value="ASPARTIC PROTEASE 10"/>
    <property type="match status" value="1"/>
</dbReference>
<sequence>MRMYQEGKLAQYVQEKAARAQKLAAQLDSTSTPVIDYDDMAYMAQITLGTPPQSFVVFLDSGSANLWVPDIACAEGHSDTCGTYCKQVSFFG</sequence>
<organism evidence="4 5">
    <name type="scientific">Cylicostephanus goldi</name>
    <name type="common">Nematode worm</name>
    <dbReference type="NCBI Taxonomy" id="71465"/>
    <lineage>
        <taxon>Eukaryota</taxon>
        <taxon>Metazoa</taxon>
        <taxon>Ecdysozoa</taxon>
        <taxon>Nematoda</taxon>
        <taxon>Chromadorea</taxon>
        <taxon>Rhabditida</taxon>
        <taxon>Rhabditina</taxon>
        <taxon>Rhabditomorpha</taxon>
        <taxon>Strongyloidea</taxon>
        <taxon>Strongylidae</taxon>
        <taxon>Cylicostephanus</taxon>
    </lineage>
</organism>
<dbReference type="AlphaFoldDB" id="A0A3P6R4P6"/>
<feature type="disulfide bond" evidence="2">
    <location>
        <begin position="73"/>
        <end position="85"/>
    </location>
</feature>
<dbReference type="Pfam" id="PF00026">
    <property type="entry name" value="Asp"/>
    <property type="match status" value="1"/>
</dbReference>
<dbReference type="GO" id="GO:0006508">
    <property type="term" value="P:proteolysis"/>
    <property type="evidence" value="ECO:0007669"/>
    <property type="project" value="InterPro"/>
</dbReference>
<dbReference type="InterPro" id="IPR001461">
    <property type="entry name" value="Aspartic_peptidase_A1"/>
</dbReference>
<evidence type="ECO:0000256" key="1">
    <source>
        <dbReference type="ARBA" id="ARBA00007447"/>
    </source>
</evidence>
<protein>
    <recommendedName>
        <fullName evidence="3">Peptidase A1 domain-containing protein</fullName>
    </recommendedName>
</protein>
<dbReference type="Proteomes" id="UP000271889">
    <property type="component" value="Unassembled WGS sequence"/>
</dbReference>
<keyword evidence="2" id="KW-1015">Disulfide bond</keyword>
<proteinExistence type="inferred from homology"/>
<dbReference type="SUPFAM" id="SSF50630">
    <property type="entry name" value="Acid proteases"/>
    <property type="match status" value="1"/>
</dbReference>
<keyword evidence="5" id="KW-1185">Reference proteome</keyword>
<dbReference type="InterPro" id="IPR033121">
    <property type="entry name" value="PEPTIDASE_A1"/>
</dbReference>
<dbReference type="OrthoDB" id="5874963at2759"/>
<evidence type="ECO:0000313" key="4">
    <source>
        <dbReference type="EMBL" id="VDK53677.1"/>
    </source>
</evidence>
<gene>
    <name evidence="4" type="ORF">CGOC_LOCUS2749</name>
</gene>
<dbReference type="PROSITE" id="PS51767">
    <property type="entry name" value="PEPTIDASE_A1"/>
    <property type="match status" value="1"/>
</dbReference>
<comment type="similarity">
    <text evidence="1">Belongs to the peptidase A1 family.</text>
</comment>
<evidence type="ECO:0000313" key="5">
    <source>
        <dbReference type="Proteomes" id="UP000271889"/>
    </source>
</evidence>
<evidence type="ECO:0000256" key="2">
    <source>
        <dbReference type="PIRSR" id="PIRSR601461-2"/>
    </source>
</evidence>
<dbReference type="EMBL" id="UYRV01006456">
    <property type="protein sequence ID" value="VDK53677.1"/>
    <property type="molecule type" value="Genomic_DNA"/>
</dbReference>